<dbReference type="KEGG" id="tpol:Mal48_24370"/>
<dbReference type="NCBIfam" id="NF006754">
    <property type="entry name" value="PRK09274.1"/>
    <property type="match status" value="1"/>
</dbReference>
<keyword evidence="2" id="KW-0436">Ligase</keyword>
<dbReference type="Proteomes" id="UP000315724">
    <property type="component" value="Chromosome"/>
</dbReference>
<dbReference type="PROSITE" id="PS00455">
    <property type="entry name" value="AMP_BINDING"/>
    <property type="match status" value="1"/>
</dbReference>
<evidence type="ECO:0000313" key="2">
    <source>
        <dbReference type="EMBL" id="QDT33184.1"/>
    </source>
</evidence>
<evidence type="ECO:0000259" key="1">
    <source>
        <dbReference type="Pfam" id="PF00501"/>
    </source>
</evidence>
<dbReference type="SUPFAM" id="SSF56801">
    <property type="entry name" value="Acetyl-CoA synthetase-like"/>
    <property type="match status" value="1"/>
</dbReference>
<reference evidence="2 3" key="1">
    <citation type="submission" date="2019-02" db="EMBL/GenBank/DDBJ databases">
        <title>Deep-cultivation of Planctomycetes and their phenomic and genomic characterization uncovers novel biology.</title>
        <authorList>
            <person name="Wiegand S."/>
            <person name="Jogler M."/>
            <person name="Boedeker C."/>
            <person name="Pinto D."/>
            <person name="Vollmers J."/>
            <person name="Rivas-Marin E."/>
            <person name="Kohn T."/>
            <person name="Peeters S.H."/>
            <person name="Heuer A."/>
            <person name="Rast P."/>
            <person name="Oberbeckmann S."/>
            <person name="Bunk B."/>
            <person name="Jeske O."/>
            <person name="Meyerdierks A."/>
            <person name="Storesund J.E."/>
            <person name="Kallscheuer N."/>
            <person name="Luecker S."/>
            <person name="Lage O.M."/>
            <person name="Pohl T."/>
            <person name="Merkel B.J."/>
            <person name="Hornburger P."/>
            <person name="Mueller R.-W."/>
            <person name="Bruemmer F."/>
            <person name="Labrenz M."/>
            <person name="Spormann A.M."/>
            <person name="Op den Camp H."/>
            <person name="Overmann J."/>
            <person name="Amann R."/>
            <person name="Jetten M.S.M."/>
            <person name="Mascher T."/>
            <person name="Medema M.H."/>
            <person name="Devos D.P."/>
            <person name="Kaster A.-K."/>
            <person name="Ovreas L."/>
            <person name="Rohde M."/>
            <person name="Galperin M.Y."/>
            <person name="Jogler C."/>
        </authorList>
    </citation>
    <scope>NUCLEOTIDE SEQUENCE [LARGE SCALE GENOMIC DNA]</scope>
    <source>
        <strain evidence="2 3">Mal48</strain>
    </source>
</reference>
<dbReference type="InterPro" id="IPR000873">
    <property type="entry name" value="AMP-dep_synth/lig_dom"/>
</dbReference>
<dbReference type="InterPro" id="IPR042099">
    <property type="entry name" value="ANL_N_sf"/>
</dbReference>
<dbReference type="Pfam" id="PF00501">
    <property type="entry name" value="AMP-binding"/>
    <property type="match status" value="1"/>
</dbReference>
<dbReference type="GO" id="GO:0004467">
    <property type="term" value="F:long-chain fatty acid-CoA ligase activity"/>
    <property type="evidence" value="ECO:0007669"/>
    <property type="project" value="UniProtKB-EC"/>
</dbReference>
<sequence>MTESVNIALRFSKFAKLNPNQTAVVETIKTRRDGQVVYRQLSFQELDEESDRIAAGLRERGCGPGMKLVLFVPFSIDFVSLTFALFKTGATIVLIDPGMGRTNIFRCLEEVNPDGFVALPLVHFVRLLNRRKFPNAKFNISSSCWMPGVIGKLSELKKSKAESFAVAKTKREDLAAIIFTSGSTGPPKGVAYEHGMFDAQVEMIQSYYGIEPGEVDLPGFPLFGLFNAAMGVTTVIPEMDPTKPAQVDPEKMIRDIEKFKVTQAFGSPAFWNRVGRYCVENGVTFPTIKRALSAGGPVPVHVLKRMQKVITKPGADLFTPYGATESLPVASIGGSQVLNETASRTGQGEGTCVGKTFPGVDVKIIEITDGPISFMTDAKELPHGEIGEIIVRSPSVTREYFQRVEATALAKIADGDRFWHRIGDVGYFDNEQQLWFCGRKAHIVDVNGVRHFSVKCEAIFNEHPNVYRSALVGIGEKPNQSPVIVVEPEAGEFPENSAALQKFHDELLALGKASELTQSIETILFHRSLPVDTRHNVKINREQLAKWAQEQMS</sequence>
<dbReference type="AlphaFoldDB" id="A0A517QNK3"/>
<dbReference type="Gene3D" id="3.40.50.12780">
    <property type="entry name" value="N-terminal domain of ligase-like"/>
    <property type="match status" value="1"/>
</dbReference>
<dbReference type="EMBL" id="CP036267">
    <property type="protein sequence ID" value="QDT33184.1"/>
    <property type="molecule type" value="Genomic_DNA"/>
</dbReference>
<keyword evidence="3" id="KW-1185">Reference proteome</keyword>
<dbReference type="PANTHER" id="PTHR43767">
    <property type="entry name" value="LONG-CHAIN-FATTY-ACID--COA LIGASE"/>
    <property type="match status" value="1"/>
</dbReference>
<proteinExistence type="predicted"/>
<gene>
    <name evidence="2" type="primary">lcfB</name>
    <name evidence="2" type="ORF">Mal48_24370</name>
</gene>
<dbReference type="CDD" id="cd05910">
    <property type="entry name" value="FACL_like_1"/>
    <property type="match status" value="1"/>
</dbReference>
<dbReference type="PANTHER" id="PTHR43767:SF1">
    <property type="entry name" value="NONRIBOSOMAL PEPTIDE SYNTHASE PES1 (EUROFUNG)-RELATED"/>
    <property type="match status" value="1"/>
</dbReference>
<protein>
    <submittedName>
        <fullName evidence="2">Long-chain-fatty-acid--CoA ligase</fullName>
        <ecNumber evidence="2">6.2.1.3</ecNumber>
    </submittedName>
</protein>
<dbReference type="OrthoDB" id="9799237at2"/>
<evidence type="ECO:0000313" key="3">
    <source>
        <dbReference type="Proteomes" id="UP000315724"/>
    </source>
</evidence>
<feature type="domain" description="AMP-dependent synthetase/ligase" evidence="1">
    <location>
        <begin position="13"/>
        <end position="401"/>
    </location>
</feature>
<dbReference type="RefSeq" id="WP_145199090.1">
    <property type="nucleotide sequence ID" value="NZ_CP036267.1"/>
</dbReference>
<organism evidence="2 3">
    <name type="scientific">Thalassoglobus polymorphus</name>
    <dbReference type="NCBI Taxonomy" id="2527994"/>
    <lineage>
        <taxon>Bacteria</taxon>
        <taxon>Pseudomonadati</taxon>
        <taxon>Planctomycetota</taxon>
        <taxon>Planctomycetia</taxon>
        <taxon>Planctomycetales</taxon>
        <taxon>Planctomycetaceae</taxon>
        <taxon>Thalassoglobus</taxon>
    </lineage>
</organism>
<accession>A0A517QNK3</accession>
<name>A0A517QNK3_9PLAN</name>
<dbReference type="EC" id="6.2.1.3" evidence="2"/>
<dbReference type="InterPro" id="IPR050237">
    <property type="entry name" value="ATP-dep_AMP-bd_enzyme"/>
</dbReference>
<dbReference type="InterPro" id="IPR020845">
    <property type="entry name" value="AMP-binding_CS"/>
</dbReference>